<evidence type="ECO:0000313" key="2">
    <source>
        <dbReference type="Proteomes" id="UP000789920"/>
    </source>
</evidence>
<protein>
    <submittedName>
        <fullName evidence="1">5015_t:CDS:1</fullName>
    </submittedName>
</protein>
<keyword evidence="2" id="KW-1185">Reference proteome</keyword>
<dbReference type="EMBL" id="CAJVQC010007809">
    <property type="protein sequence ID" value="CAG8584217.1"/>
    <property type="molecule type" value="Genomic_DNA"/>
</dbReference>
<dbReference type="Proteomes" id="UP000789920">
    <property type="component" value="Unassembled WGS sequence"/>
</dbReference>
<organism evidence="1 2">
    <name type="scientific">Racocetra persica</name>
    <dbReference type="NCBI Taxonomy" id="160502"/>
    <lineage>
        <taxon>Eukaryota</taxon>
        <taxon>Fungi</taxon>
        <taxon>Fungi incertae sedis</taxon>
        <taxon>Mucoromycota</taxon>
        <taxon>Glomeromycotina</taxon>
        <taxon>Glomeromycetes</taxon>
        <taxon>Diversisporales</taxon>
        <taxon>Gigasporaceae</taxon>
        <taxon>Racocetra</taxon>
    </lineage>
</organism>
<comment type="caution">
    <text evidence="1">The sequence shown here is derived from an EMBL/GenBank/DDBJ whole genome shotgun (WGS) entry which is preliminary data.</text>
</comment>
<sequence length="218" mass="25163">MVLCTSILDIPFIKRPTNSEARVEKKEIDKQKKKENKKANNKKRKYIHENSSDKENTVSTEENPIKKSIKKNSIKRLLDDIVLLKEILIDFLKSRSGYSLWTANEAVLQAITEILLPNNRVSELCLVMNPTKPKYDGLIRGIKNNWNTSPTTEELIQLDKLIENENEATLLARNIMFWAKDEKCPKITMLNNILSSAKQQVLRYMKVIGNEPVQKDKP</sequence>
<evidence type="ECO:0000313" key="1">
    <source>
        <dbReference type="EMBL" id="CAG8584217.1"/>
    </source>
</evidence>
<name>A0ACA9MDJ9_9GLOM</name>
<accession>A0ACA9MDJ9</accession>
<feature type="non-terminal residue" evidence="1">
    <location>
        <position position="218"/>
    </location>
</feature>
<gene>
    <name evidence="1" type="ORF">RPERSI_LOCUS5276</name>
</gene>
<proteinExistence type="predicted"/>
<reference evidence="1" key="1">
    <citation type="submission" date="2021-06" db="EMBL/GenBank/DDBJ databases">
        <authorList>
            <person name="Kallberg Y."/>
            <person name="Tangrot J."/>
            <person name="Rosling A."/>
        </authorList>
    </citation>
    <scope>NUCLEOTIDE SEQUENCE</scope>
    <source>
        <strain evidence="1">MA461A</strain>
    </source>
</reference>